<evidence type="ECO:0000256" key="4">
    <source>
        <dbReference type="SAM" id="MobiDB-lite"/>
    </source>
</evidence>
<dbReference type="SMART" id="SM00342">
    <property type="entry name" value="HTH_ARAC"/>
    <property type="match status" value="1"/>
</dbReference>
<evidence type="ECO:0000256" key="1">
    <source>
        <dbReference type="ARBA" id="ARBA00023015"/>
    </source>
</evidence>
<feature type="compositionally biased region" description="Basic residues" evidence="4">
    <location>
        <begin position="307"/>
        <end position="316"/>
    </location>
</feature>
<dbReference type="EMBL" id="JACCFO010000001">
    <property type="protein sequence ID" value="NYI94327.1"/>
    <property type="molecule type" value="Genomic_DNA"/>
</dbReference>
<dbReference type="InterPro" id="IPR018062">
    <property type="entry name" value="HTH_AraC-typ_CS"/>
</dbReference>
<keyword evidence="2 6" id="KW-0238">DNA-binding</keyword>
<reference evidence="6 7" key="1">
    <citation type="submission" date="2020-07" db="EMBL/GenBank/DDBJ databases">
        <title>Sequencing the genomes of 1000 actinobacteria strains.</title>
        <authorList>
            <person name="Klenk H.-P."/>
        </authorList>
    </citation>
    <scope>NUCLEOTIDE SEQUENCE [LARGE SCALE GENOMIC DNA]</scope>
    <source>
        <strain evidence="6 7">DSM 45927</strain>
    </source>
</reference>
<dbReference type="InterPro" id="IPR009057">
    <property type="entry name" value="Homeodomain-like_sf"/>
</dbReference>
<protein>
    <submittedName>
        <fullName evidence="6">AraC-like DNA-binding protein</fullName>
    </submittedName>
</protein>
<keyword evidence="3" id="KW-0804">Transcription</keyword>
<keyword evidence="7" id="KW-1185">Reference proteome</keyword>
<feature type="compositionally biased region" description="Pro residues" evidence="4">
    <location>
        <begin position="319"/>
        <end position="328"/>
    </location>
</feature>
<evidence type="ECO:0000256" key="3">
    <source>
        <dbReference type="ARBA" id="ARBA00023163"/>
    </source>
</evidence>
<dbReference type="PANTHER" id="PTHR46796">
    <property type="entry name" value="HTH-TYPE TRANSCRIPTIONAL ACTIVATOR RHAS-RELATED"/>
    <property type="match status" value="1"/>
</dbReference>
<dbReference type="AlphaFoldDB" id="A0A853BIC0"/>
<dbReference type="GO" id="GO:0043565">
    <property type="term" value="F:sequence-specific DNA binding"/>
    <property type="evidence" value="ECO:0007669"/>
    <property type="project" value="InterPro"/>
</dbReference>
<comment type="caution">
    <text evidence="6">The sequence shown here is derived from an EMBL/GenBank/DDBJ whole genome shotgun (WGS) entry which is preliminary data.</text>
</comment>
<dbReference type="InterPro" id="IPR018060">
    <property type="entry name" value="HTH_AraC"/>
</dbReference>
<dbReference type="GO" id="GO:0003700">
    <property type="term" value="F:DNA-binding transcription factor activity"/>
    <property type="evidence" value="ECO:0007669"/>
    <property type="project" value="InterPro"/>
</dbReference>
<dbReference type="Proteomes" id="UP000575985">
    <property type="component" value="Unassembled WGS sequence"/>
</dbReference>
<sequence length="328" mass="35227">MDPLAGLLDGPRARGAFLLRVAVDPPWSIRVEDRAPLSLVAVVHGEAHLSAAGTGPQRLGPGDVALLRGPQPYTFADSPATPVQVVIGPERPGTPGQHCSTVDGRPLADSMRLGVRTWGTNPQGSVRLLVGTYCLGTEVGRRILSALPPAVVLTAGMWRSPLVGVLDEEIDRDEPGQEVVLDRLLDLLLISAVRAWFSRPDPDAPAWYRAQGDPVVGPALRLLHEEPARPWTVADLAERTGVSRATLARRFAEVVGEPPMAYLTGWRLALAADLLREPEVTVTAAARRVGYATPFALSAAFKRRYGVSPQQHRRAHVPAPDPVPQPVP</sequence>
<dbReference type="Pfam" id="PF12852">
    <property type="entry name" value="Cupin_6"/>
    <property type="match status" value="1"/>
</dbReference>
<dbReference type="PROSITE" id="PS00041">
    <property type="entry name" value="HTH_ARAC_FAMILY_1"/>
    <property type="match status" value="1"/>
</dbReference>
<feature type="domain" description="HTH araC/xylS-type" evidence="5">
    <location>
        <begin position="217"/>
        <end position="315"/>
    </location>
</feature>
<dbReference type="Gene3D" id="1.10.10.60">
    <property type="entry name" value="Homeodomain-like"/>
    <property type="match status" value="2"/>
</dbReference>
<dbReference type="RefSeq" id="WP_179765993.1">
    <property type="nucleotide sequence ID" value="NZ_JACCFO010000001.1"/>
</dbReference>
<dbReference type="InterPro" id="IPR050204">
    <property type="entry name" value="AraC_XylS_family_regulators"/>
</dbReference>
<dbReference type="PANTHER" id="PTHR46796:SF13">
    <property type="entry name" value="HTH-TYPE TRANSCRIPTIONAL ACTIVATOR RHAS"/>
    <property type="match status" value="1"/>
</dbReference>
<evidence type="ECO:0000313" key="7">
    <source>
        <dbReference type="Proteomes" id="UP000575985"/>
    </source>
</evidence>
<dbReference type="SUPFAM" id="SSF46689">
    <property type="entry name" value="Homeodomain-like"/>
    <property type="match status" value="2"/>
</dbReference>
<gene>
    <name evidence="6" type="ORF">HNR12_000604</name>
</gene>
<evidence type="ECO:0000313" key="6">
    <source>
        <dbReference type="EMBL" id="NYI94327.1"/>
    </source>
</evidence>
<evidence type="ECO:0000256" key="2">
    <source>
        <dbReference type="ARBA" id="ARBA00023125"/>
    </source>
</evidence>
<dbReference type="Pfam" id="PF12833">
    <property type="entry name" value="HTH_18"/>
    <property type="match status" value="1"/>
</dbReference>
<name>A0A853BIC0_9ACTN</name>
<dbReference type="InterPro" id="IPR032783">
    <property type="entry name" value="AraC_lig"/>
</dbReference>
<feature type="region of interest" description="Disordered" evidence="4">
    <location>
        <begin position="307"/>
        <end position="328"/>
    </location>
</feature>
<evidence type="ECO:0000259" key="5">
    <source>
        <dbReference type="PROSITE" id="PS01124"/>
    </source>
</evidence>
<keyword evidence="1" id="KW-0805">Transcription regulation</keyword>
<dbReference type="PROSITE" id="PS01124">
    <property type="entry name" value="HTH_ARAC_FAMILY_2"/>
    <property type="match status" value="1"/>
</dbReference>
<proteinExistence type="predicted"/>
<accession>A0A853BIC0</accession>
<organism evidence="6 7">
    <name type="scientific">Streptomonospora nanhaiensis</name>
    <dbReference type="NCBI Taxonomy" id="1323731"/>
    <lineage>
        <taxon>Bacteria</taxon>
        <taxon>Bacillati</taxon>
        <taxon>Actinomycetota</taxon>
        <taxon>Actinomycetes</taxon>
        <taxon>Streptosporangiales</taxon>
        <taxon>Nocardiopsidaceae</taxon>
        <taxon>Streptomonospora</taxon>
    </lineage>
</organism>